<proteinExistence type="predicted"/>
<organism evidence="1 2">
    <name type="scientific">Volvox reticuliferus</name>
    <dbReference type="NCBI Taxonomy" id="1737510"/>
    <lineage>
        <taxon>Eukaryota</taxon>
        <taxon>Viridiplantae</taxon>
        <taxon>Chlorophyta</taxon>
        <taxon>core chlorophytes</taxon>
        <taxon>Chlorophyceae</taxon>
        <taxon>CS clade</taxon>
        <taxon>Chlamydomonadales</taxon>
        <taxon>Volvocaceae</taxon>
        <taxon>Volvox</taxon>
    </lineage>
</organism>
<gene>
    <name evidence="1" type="ORF">Vretimale_18584</name>
</gene>
<evidence type="ECO:0000313" key="2">
    <source>
        <dbReference type="Proteomes" id="UP000722791"/>
    </source>
</evidence>
<feature type="non-terminal residue" evidence="1">
    <location>
        <position position="1"/>
    </location>
</feature>
<sequence>VELLAGRQLEPPGLGSISLISTPPSGHLLLRFLPHDPFLPSSCACIPLTAGAILPVRHRVLMPLPVLALGCATAAGATGGSELLPFALHPSKAQLWPFGGTLQAMLLRFATARVLEQEARQGLVDGSRNGLLTPLHQRPWRRDCVDHRRPHRNAATINAVVLLGQQTVTSAALLQLHSGTGGLRPSIATAPYALRGTAGDAACTGFPGHQVYGQVASRGLSSLTLLHLRQVQLLVRLPPLAHMDRASSVVAACVGRSTDDAGVRQQQQPAWGEQVVQRLLALLKCALLLPEGPSTVGLRGALQLCEERAKVRWLCLSSSRSDSLRMGSAVDRKAVAAGDKASKPLPLQQQQQLTADALAEVEQRQPVAVKVSLELLADCPALLASLNASLQTAWMDSSRSRSTSSGGAAANDITGCNVIDGSANRGGNSGGGGRYGVPQASTAVTEASRVDGGFSGLPCLGALQSGAQLREAIRVLHGLSSILLRVREQQQQLLSISATLRMQGRQLSP</sequence>
<accession>A0A8J4GYS3</accession>
<dbReference type="AlphaFoldDB" id="A0A8J4GYS3"/>
<protein>
    <submittedName>
        <fullName evidence="1">Uncharacterized protein</fullName>
    </submittedName>
</protein>
<reference evidence="1" key="1">
    <citation type="journal article" date="2021" name="Proc. Natl. Acad. Sci. U.S.A.">
        <title>Three genomes in the algal genus Volvox reveal the fate of a haploid sex-determining region after a transition to homothallism.</title>
        <authorList>
            <person name="Yamamoto K."/>
            <person name="Hamaji T."/>
            <person name="Kawai-Toyooka H."/>
            <person name="Matsuzaki R."/>
            <person name="Takahashi F."/>
            <person name="Nishimura Y."/>
            <person name="Kawachi M."/>
            <person name="Noguchi H."/>
            <person name="Minakuchi Y."/>
            <person name="Umen J.G."/>
            <person name="Toyoda A."/>
            <person name="Nozaki H."/>
        </authorList>
    </citation>
    <scope>NUCLEOTIDE SEQUENCE</scope>
    <source>
        <strain evidence="1">NIES-3785</strain>
    </source>
</reference>
<name>A0A8J4GYS3_9CHLO</name>
<feature type="non-terminal residue" evidence="1">
    <location>
        <position position="509"/>
    </location>
</feature>
<dbReference type="EMBL" id="BNCQ01000071">
    <property type="protein sequence ID" value="GIM15932.1"/>
    <property type="molecule type" value="Genomic_DNA"/>
</dbReference>
<dbReference type="Proteomes" id="UP000722791">
    <property type="component" value="Unassembled WGS sequence"/>
</dbReference>
<evidence type="ECO:0000313" key="1">
    <source>
        <dbReference type="EMBL" id="GIM15932.1"/>
    </source>
</evidence>
<comment type="caution">
    <text evidence="1">The sequence shown here is derived from an EMBL/GenBank/DDBJ whole genome shotgun (WGS) entry which is preliminary data.</text>
</comment>